<dbReference type="STRING" id="67767.A0A0J7KBR1"/>
<protein>
    <submittedName>
        <fullName evidence="1">Kelch domain-containing protein 4-like protein</fullName>
    </submittedName>
</protein>
<sequence length="97" mass="11062">MGKKDKNKNKNKISGSVKTALKTEKKLNAKQKKELTALGEDDIEKVVAEIEKEEARRQRVKEMIVNAPSRRVNFTLTAHPFKDELIMLGGEFHDGRQ</sequence>
<dbReference type="Proteomes" id="UP000036403">
    <property type="component" value="Unassembled WGS sequence"/>
</dbReference>
<gene>
    <name evidence="1" type="ORF">RF55_12962</name>
</gene>
<dbReference type="PANTHER" id="PTHR46063">
    <property type="entry name" value="KELCH DOMAIN-CONTAINING PROTEIN"/>
    <property type="match status" value="1"/>
</dbReference>
<dbReference type="PaxDb" id="67767-A0A0J7KBR1"/>
<keyword evidence="2" id="KW-1185">Reference proteome</keyword>
<dbReference type="OrthoDB" id="4447at2759"/>
<dbReference type="AlphaFoldDB" id="A0A0J7KBR1"/>
<dbReference type="InterPro" id="IPR052588">
    <property type="entry name" value="Kelch_domain_protein"/>
</dbReference>
<feature type="non-terminal residue" evidence="1">
    <location>
        <position position="97"/>
    </location>
</feature>
<comment type="caution">
    <text evidence="1">The sequence shown here is derived from an EMBL/GenBank/DDBJ whole genome shotgun (WGS) entry which is preliminary data.</text>
</comment>
<reference evidence="1 2" key="1">
    <citation type="submission" date="2015-04" db="EMBL/GenBank/DDBJ databases">
        <title>Lasius niger genome sequencing.</title>
        <authorList>
            <person name="Konorov E.A."/>
            <person name="Nikitin M.A."/>
            <person name="Kirill M.V."/>
            <person name="Chang P."/>
        </authorList>
    </citation>
    <scope>NUCLEOTIDE SEQUENCE [LARGE SCALE GENOMIC DNA]</scope>
    <source>
        <tissue evidence="1">Whole</tissue>
    </source>
</reference>
<evidence type="ECO:0000313" key="2">
    <source>
        <dbReference type="Proteomes" id="UP000036403"/>
    </source>
</evidence>
<evidence type="ECO:0000313" key="1">
    <source>
        <dbReference type="EMBL" id="KMQ87686.1"/>
    </source>
</evidence>
<proteinExistence type="predicted"/>
<organism evidence="1 2">
    <name type="scientific">Lasius niger</name>
    <name type="common">Black garden ant</name>
    <dbReference type="NCBI Taxonomy" id="67767"/>
    <lineage>
        <taxon>Eukaryota</taxon>
        <taxon>Metazoa</taxon>
        <taxon>Ecdysozoa</taxon>
        <taxon>Arthropoda</taxon>
        <taxon>Hexapoda</taxon>
        <taxon>Insecta</taxon>
        <taxon>Pterygota</taxon>
        <taxon>Neoptera</taxon>
        <taxon>Endopterygota</taxon>
        <taxon>Hymenoptera</taxon>
        <taxon>Apocrita</taxon>
        <taxon>Aculeata</taxon>
        <taxon>Formicoidea</taxon>
        <taxon>Formicidae</taxon>
        <taxon>Formicinae</taxon>
        <taxon>Lasius</taxon>
        <taxon>Lasius</taxon>
    </lineage>
</organism>
<accession>A0A0J7KBR1</accession>
<name>A0A0J7KBR1_LASNI</name>
<dbReference type="PANTHER" id="PTHR46063:SF1">
    <property type="entry name" value="KELCH DOMAIN-CONTAINING PROTEIN 4"/>
    <property type="match status" value="1"/>
</dbReference>
<dbReference type="EMBL" id="LBMM01010081">
    <property type="protein sequence ID" value="KMQ87686.1"/>
    <property type="molecule type" value="Genomic_DNA"/>
</dbReference>